<dbReference type="GO" id="GO:0007165">
    <property type="term" value="P:signal transduction"/>
    <property type="evidence" value="ECO:0007669"/>
    <property type="project" value="UniProtKB-KW"/>
</dbReference>
<dbReference type="CDD" id="cd06225">
    <property type="entry name" value="HAMP"/>
    <property type="match status" value="1"/>
</dbReference>
<dbReference type="Gene3D" id="1.10.8.500">
    <property type="entry name" value="HAMP domain in histidine kinase"/>
    <property type="match status" value="1"/>
</dbReference>
<protein>
    <submittedName>
        <fullName evidence="9">Methyl-accepting chemotaxis sensory transducer</fullName>
    </submittedName>
</protein>
<dbReference type="Gene3D" id="1.10.287.950">
    <property type="entry name" value="Methyl-accepting chemotaxis protein"/>
    <property type="match status" value="1"/>
</dbReference>
<dbReference type="SMART" id="SM00304">
    <property type="entry name" value="HAMP"/>
    <property type="match status" value="2"/>
</dbReference>
<dbReference type="STRING" id="366602.Caul_2177"/>
<dbReference type="KEGG" id="cak:Caul_2177"/>
<comment type="subcellular location">
    <subcellularLocation>
        <location evidence="1">Membrane</location>
    </subcellularLocation>
</comment>
<keyword evidence="5" id="KW-0472">Membrane</keyword>
<dbReference type="PRINTS" id="PR00260">
    <property type="entry name" value="CHEMTRNSDUCR"/>
</dbReference>
<sequence precursor="true">MLRTINHKVMGAGAAVMVLCTASAGAGLWSTARLDGALRDANVSAAVLRNHMEADMMHDALRADVLSSQLAGDASAGIAIDDVRKDLTEHTKLFRRSIADNDALATDPASRAALAELKAPLETYIKSAGQMVDLAATDRVQATAAMPGFMQQFTTLEGAMSGASDKIAAASSLAAARAKSVARFSEILMAAAVLAGIVFAGILIVISRAAIVRPVLNLAADMRRLAAGHNDITVSGAGRADEIGEMAKSVEVFRQSSLERARLEAEAAGFQHELDRKLKDMEAAFELAGREQQAVVDIMAKGLSSLASGDLSTRIAAQVAQDYAALKNDFNAAAAGLEDAIRTISAVASQIGSGTQEIATASNDLSRRTEQQAASLEETAAALDEIAATVRQTADGAGRATAEVASARTDAERSGQVVGQAVAAMGAIEDSSRQITQIIGVIDEIAFQTNLLALNAGVEAARAGDAGRGFAVVAQEVRALAQRSAEAAKEIKTLISTSSQQVDAGVNLVGQTGEALSRIVGRVAAIDDLVRQISSSSQEQASGLAEVNTAVNHMDQVVQQNAAMVEQATAATHSLKGETAQLVSLVGRFKVGGEREAMRMAS</sequence>
<dbReference type="InterPro" id="IPR004090">
    <property type="entry name" value="Chemotax_Me-accpt_rcpt"/>
</dbReference>
<evidence type="ECO:0000256" key="4">
    <source>
        <dbReference type="PROSITE-ProRule" id="PRU00284"/>
    </source>
</evidence>
<evidence type="ECO:0000259" key="7">
    <source>
        <dbReference type="PROSITE" id="PS50111"/>
    </source>
</evidence>
<evidence type="ECO:0000259" key="8">
    <source>
        <dbReference type="PROSITE" id="PS50885"/>
    </source>
</evidence>
<dbReference type="SUPFAM" id="SSF58104">
    <property type="entry name" value="Methyl-accepting chemotaxis protein (MCP) signaling domain"/>
    <property type="match status" value="1"/>
</dbReference>
<reference evidence="9" key="1">
    <citation type="submission" date="2008-01" db="EMBL/GenBank/DDBJ databases">
        <title>Complete sequence of chromosome of Caulobacter sp. K31.</title>
        <authorList>
            <consortium name="US DOE Joint Genome Institute"/>
            <person name="Copeland A."/>
            <person name="Lucas S."/>
            <person name="Lapidus A."/>
            <person name="Barry K."/>
            <person name="Glavina del Rio T."/>
            <person name="Dalin E."/>
            <person name="Tice H."/>
            <person name="Pitluck S."/>
            <person name="Bruce D."/>
            <person name="Goodwin L."/>
            <person name="Thompson L.S."/>
            <person name="Brettin T."/>
            <person name="Detter J.C."/>
            <person name="Han C."/>
            <person name="Schmutz J."/>
            <person name="Larimer F."/>
            <person name="Land M."/>
            <person name="Hauser L."/>
            <person name="Kyrpides N."/>
            <person name="Kim E."/>
            <person name="Stephens C."/>
            <person name="Richardson P."/>
        </authorList>
    </citation>
    <scope>NUCLEOTIDE SEQUENCE [LARGE SCALE GENOMIC DNA]</scope>
    <source>
        <strain evidence="9">K31</strain>
    </source>
</reference>
<keyword evidence="2" id="KW-0145">Chemotaxis</keyword>
<name>B0T7W7_CAUSK</name>
<evidence type="ECO:0000256" key="3">
    <source>
        <dbReference type="ARBA" id="ARBA00029447"/>
    </source>
</evidence>
<evidence type="ECO:0000256" key="6">
    <source>
        <dbReference type="SAM" id="SignalP"/>
    </source>
</evidence>
<dbReference type="OrthoDB" id="7168157at2"/>
<feature type="chain" id="PRO_5002756110" evidence="6">
    <location>
        <begin position="27"/>
        <end position="602"/>
    </location>
</feature>
<dbReference type="PROSITE" id="PS50885">
    <property type="entry name" value="HAMP"/>
    <property type="match status" value="2"/>
</dbReference>
<dbReference type="Pfam" id="PF00015">
    <property type="entry name" value="MCPsignal"/>
    <property type="match status" value="1"/>
</dbReference>
<dbReference type="InterPro" id="IPR003660">
    <property type="entry name" value="HAMP_dom"/>
</dbReference>
<feature type="domain" description="Methyl-accepting transducer" evidence="7">
    <location>
        <begin position="347"/>
        <end position="576"/>
    </location>
</feature>
<accession>B0T7W7</accession>
<organism evidence="9">
    <name type="scientific">Caulobacter sp. (strain K31)</name>
    <dbReference type="NCBI Taxonomy" id="366602"/>
    <lineage>
        <taxon>Bacteria</taxon>
        <taxon>Pseudomonadati</taxon>
        <taxon>Pseudomonadota</taxon>
        <taxon>Alphaproteobacteria</taxon>
        <taxon>Caulobacterales</taxon>
        <taxon>Caulobacteraceae</taxon>
        <taxon>Caulobacter</taxon>
    </lineage>
</organism>
<evidence type="ECO:0000256" key="5">
    <source>
        <dbReference type="SAM" id="Phobius"/>
    </source>
</evidence>
<dbReference type="SUPFAM" id="SSF158472">
    <property type="entry name" value="HAMP domain-like"/>
    <property type="match status" value="1"/>
</dbReference>
<evidence type="ECO:0000313" key="9">
    <source>
        <dbReference type="EMBL" id="ABZ71305.1"/>
    </source>
</evidence>
<dbReference type="InterPro" id="IPR004089">
    <property type="entry name" value="MCPsignal_dom"/>
</dbReference>
<dbReference type="PROSITE" id="PS50111">
    <property type="entry name" value="CHEMOTAXIS_TRANSDUC_2"/>
    <property type="match status" value="1"/>
</dbReference>
<dbReference type="PANTHER" id="PTHR43531">
    <property type="entry name" value="PROTEIN ICFG"/>
    <property type="match status" value="1"/>
</dbReference>
<dbReference type="InterPro" id="IPR051310">
    <property type="entry name" value="MCP_chemotaxis"/>
</dbReference>
<keyword evidence="5" id="KW-1133">Transmembrane helix</keyword>
<comment type="similarity">
    <text evidence="3">Belongs to the methyl-accepting chemotaxis (MCP) protein family.</text>
</comment>
<dbReference type="GO" id="GO:0016020">
    <property type="term" value="C:membrane"/>
    <property type="evidence" value="ECO:0007669"/>
    <property type="project" value="UniProtKB-SubCell"/>
</dbReference>
<dbReference type="AlphaFoldDB" id="B0T7W7"/>
<evidence type="ECO:0000256" key="1">
    <source>
        <dbReference type="ARBA" id="ARBA00004370"/>
    </source>
</evidence>
<gene>
    <name evidence="9" type="ordered locus">Caul_2177</name>
</gene>
<keyword evidence="4" id="KW-0807">Transducer</keyword>
<dbReference type="EMBL" id="CP000927">
    <property type="protein sequence ID" value="ABZ71305.1"/>
    <property type="molecule type" value="Genomic_DNA"/>
</dbReference>
<evidence type="ECO:0000256" key="2">
    <source>
        <dbReference type="ARBA" id="ARBA00022500"/>
    </source>
</evidence>
<proteinExistence type="inferred from homology"/>
<dbReference type="SMART" id="SM00283">
    <property type="entry name" value="MA"/>
    <property type="match status" value="1"/>
</dbReference>
<keyword evidence="5" id="KW-0812">Transmembrane</keyword>
<feature type="domain" description="HAMP" evidence="8">
    <location>
        <begin position="290"/>
        <end position="342"/>
    </location>
</feature>
<feature type="signal peptide" evidence="6">
    <location>
        <begin position="1"/>
        <end position="26"/>
    </location>
</feature>
<keyword evidence="6" id="KW-0732">Signal</keyword>
<dbReference type="HOGENOM" id="CLU_000445_107_20_5"/>
<feature type="domain" description="HAMP" evidence="8">
    <location>
        <begin position="209"/>
        <end position="262"/>
    </location>
</feature>
<dbReference type="PANTHER" id="PTHR43531:SF11">
    <property type="entry name" value="METHYL-ACCEPTING CHEMOTAXIS PROTEIN 3"/>
    <property type="match status" value="1"/>
</dbReference>
<dbReference type="GO" id="GO:0004888">
    <property type="term" value="F:transmembrane signaling receptor activity"/>
    <property type="evidence" value="ECO:0007669"/>
    <property type="project" value="InterPro"/>
</dbReference>
<dbReference type="Pfam" id="PF00672">
    <property type="entry name" value="HAMP"/>
    <property type="match status" value="1"/>
</dbReference>
<dbReference type="GO" id="GO:0006935">
    <property type="term" value="P:chemotaxis"/>
    <property type="evidence" value="ECO:0007669"/>
    <property type="project" value="UniProtKB-KW"/>
</dbReference>
<feature type="transmembrane region" description="Helical" evidence="5">
    <location>
        <begin position="187"/>
        <end position="206"/>
    </location>
</feature>
<dbReference type="FunFam" id="1.10.287.950:FF:000001">
    <property type="entry name" value="Methyl-accepting chemotaxis sensory transducer"/>
    <property type="match status" value="1"/>
</dbReference>
<dbReference type="eggNOG" id="COG0840">
    <property type="taxonomic scope" value="Bacteria"/>
</dbReference>
<dbReference type="CDD" id="cd11386">
    <property type="entry name" value="MCP_signal"/>
    <property type="match status" value="1"/>
</dbReference>